<proteinExistence type="predicted"/>
<evidence type="ECO:0000313" key="2">
    <source>
        <dbReference type="EMBL" id="KAK3588670.1"/>
    </source>
</evidence>
<accession>A0AAE0SC88</accession>
<feature type="region of interest" description="Disordered" evidence="1">
    <location>
        <begin position="1"/>
        <end position="56"/>
    </location>
</feature>
<gene>
    <name evidence="2" type="ORF">CHS0354_033517</name>
</gene>
<feature type="non-terminal residue" evidence="2">
    <location>
        <position position="1"/>
    </location>
</feature>
<reference evidence="2" key="1">
    <citation type="journal article" date="2021" name="Genome Biol. Evol.">
        <title>A High-Quality Reference Genome for a Parasitic Bivalve with Doubly Uniparental Inheritance (Bivalvia: Unionida).</title>
        <authorList>
            <person name="Smith C.H."/>
        </authorList>
    </citation>
    <scope>NUCLEOTIDE SEQUENCE</scope>
    <source>
        <strain evidence="2">CHS0354</strain>
    </source>
</reference>
<reference evidence="2" key="3">
    <citation type="submission" date="2023-05" db="EMBL/GenBank/DDBJ databases">
        <authorList>
            <person name="Smith C.H."/>
        </authorList>
    </citation>
    <scope>NUCLEOTIDE SEQUENCE</scope>
    <source>
        <strain evidence="2">CHS0354</strain>
        <tissue evidence="2">Mantle</tissue>
    </source>
</reference>
<sequence>QSLRNAQYKESSGGVANSSEENQVIKDKNPRSGEEAQKEDIIVNTNGRQPSIGNIH</sequence>
<reference evidence="2" key="2">
    <citation type="journal article" date="2021" name="Genome Biol. Evol.">
        <title>Developing a high-quality reference genome for a parasitic bivalve with doubly uniparental inheritance (Bivalvia: Unionida).</title>
        <authorList>
            <person name="Smith C.H."/>
        </authorList>
    </citation>
    <scope>NUCLEOTIDE SEQUENCE</scope>
    <source>
        <strain evidence="2">CHS0354</strain>
        <tissue evidence="2">Mantle</tissue>
    </source>
</reference>
<keyword evidence="3" id="KW-1185">Reference proteome</keyword>
<evidence type="ECO:0000313" key="3">
    <source>
        <dbReference type="Proteomes" id="UP001195483"/>
    </source>
</evidence>
<name>A0AAE0SC88_9BIVA</name>
<feature type="compositionally biased region" description="Polar residues" evidence="1">
    <location>
        <begin position="43"/>
        <end position="56"/>
    </location>
</feature>
<feature type="compositionally biased region" description="Basic and acidic residues" evidence="1">
    <location>
        <begin position="23"/>
        <end position="41"/>
    </location>
</feature>
<dbReference type="AlphaFoldDB" id="A0AAE0SC88"/>
<evidence type="ECO:0000256" key="1">
    <source>
        <dbReference type="SAM" id="MobiDB-lite"/>
    </source>
</evidence>
<protein>
    <submittedName>
        <fullName evidence="2">Uncharacterized protein</fullName>
    </submittedName>
</protein>
<dbReference type="EMBL" id="JAEAOA010001964">
    <property type="protein sequence ID" value="KAK3588670.1"/>
    <property type="molecule type" value="Genomic_DNA"/>
</dbReference>
<dbReference type="Proteomes" id="UP001195483">
    <property type="component" value="Unassembled WGS sequence"/>
</dbReference>
<organism evidence="2 3">
    <name type="scientific">Potamilus streckersoni</name>
    <dbReference type="NCBI Taxonomy" id="2493646"/>
    <lineage>
        <taxon>Eukaryota</taxon>
        <taxon>Metazoa</taxon>
        <taxon>Spiralia</taxon>
        <taxon>Lophotrochozoa</taxon>
        <taxon>Mollusca</taxon>
        <taxon>Bivalvia</taxon>
        <taxon>Autobranchia</taxon>
        <taxon>Heteroconchia</taxon>
        <taxon>Palaeoheterodonta</taxon>
        <taxon>Unionida</taxon>
        <taxon>Unionoidea</taxon>
        <taxon>Unionidae</taxon>
        <taxon>Ambleminae</taxon>
        <taxon>Lampsilini</taxon>
        <taxon>Potamilus</taxon>
    </lineage>
</organism>
<feature type="compositionally biased region" description="Polar residues" evidence="1">
    <location>
        <begin position="1"/>
        <end position="22"/>
    </location>
</feature>
<comment type="caution">
    <text evidence="2">The sequence shown here is derived from an EMBL/GenBank/DDBJ whole genome shotgun (WGS) entry which is preliminary data.</text>
</comment>